<accession>A0A072UD63</accession>
<dbReference type="PANTHER" id="PTHR33018">
    <property type="entry name" value="OS10G0338966 PROTEIN-RELATED"/>
    <property type="match status" value="1"/>
</dbReference>
<name>A0A072UD63_MEDTR</name>
<dbReference type="EMBL" id="CM001221">
    <property type="protein sequence ID" value="KEH27567.1"/>
    <property type="molecule type" value="Genomic_DNA"/>
</dbReference>
<organism evidence="1 3">
    <name type="scientific">Medicago truncatula</name>
    <name type="common">Barrel medic</name>
    <name type="synonym">Medicago tribuloides</name>
    <dbReference type="NCBI Taxonomy" id="3880"/>
    <lineage>
        <taxon>Eukaryota</taxon>
        <taxon>Viridiplantae</taxon>
        <taxon>Streptophyta</taxon>
        <taxon>Embryophyta</taxon>
        <taxon>Tracheophyta</taxon>
        <taxon>Spermatophyta</taxon>
        <taxon>Magnoliopsida</taxon>
        <taxon>eudicotyledons</taxon>
        <taxon>Gunneridae</taxon>
        <taxon>Pentapetalae</taxon>
        <taxon>rosids</taxon>
        <taxon>fabids</taxon>
        <taxon>Fabales</taxon>
        <taxon>Fabaceae</taxon>
        <taxon>Papilionoideae</taxon>
        <taxon>50 kb inversion clade</taxon>
        <taxon>NPAAA clade</taxon>
        <taxon>Hologalegina</taxon>
        <taxon>IRL clade</taxon>
        <taxon>Trifolieae</taxon>
        <taxon>Medicago</taxon>
    </lineage>
</organism>
<dbReference type="AlphaFoldDB" id="A0A072UD63"/>
<dbReference type="Proteomes" id="UP000002051">
    <property type="component" value="Chromosome 5"/>
</dbReference>
<evidence type="ECO:0000313" key="2">
    <source>
        <dbReference type="EnsemblPlants" id="KEH27567"/>
    </source>
</evidence>
<protein>
    <submittedName>
        <fullName evidence="1 2">Uncharacterized protein</fullName>
    </submittedName>
</protein>
<sequence length="71" mass="7821">MVKLDMRVVDEKIDSLVEGTEKGTFVPQGHDDILTKAIGTFEHGGRVRGVEEKLELEFTSVDISADVSFPT</sequence>
<dbReference type="HOGENOM" id="CLU_2743831_0_0_1"/>
<gene>
    <name evidence="1" type="ordered locus">MTR_5g020725</name>
</gene>
<evidence type="ECO:0000313" key="3">
    <source>
        <dbReference type="Proteomes" id="UP000002051"/>
    </source>
</evidence>
<reference evidence="2" key="3">
    <citation type="submission" date="2015-04" db="UniProtKB">
        <authorList>
            <consortium name="EnsemblPlants"/>
        </authorList>
    </citation>
    <scope>IDENTIFICATION</scope>
    <source>
        <strain evidence="2">cv. Jemalong A17</strain>
    </source>
</reference>
<reference evidence="1 3" key="1">
    <citation type="journal article" date="2011" name="Nature">
        <title>The Medicago genome provides insight into the evolution of rhizobial symbioses.</title>
        <authorList>
            <person name="Young N.D."/>
            <person name="Debelle F."/>
            <person name="Oldroyd G.E."/>
            <person name="Geurts R."/>
            <person name="Cannon S.B."/>
            <person name="Udvardi M.K."/>
            <person name="Benedito V.A."/>
            <person name="Mayer K.F."/>
            <person name="Gouzy J."/>
            <person name="Schoof H."/>
            <person name="Van de Peer Y."/>
            <person name="Proost S."/>
            <person name="Cook D.R."/>
            <person name="Meyers B.C."/>
            <person name="Spannagl M."/>
            <person name="Cheung F."/>
            <person name="De Mita S."/>
            <person name="Krishnakumar V."/>
            <person name="Gundlach H."/>
            <person name="Zhou S."/>
            <person name="Mudge J."/>
            <person name="Bharti A.K."/>
            <person name="Murray J.D."/>
            <person name="Naoumkina M.A."/>
            <person name="Rosen B."/>
            <person name="Silverstein K.A."/>
            <person name="Tang H."/>
            <person name="Rombauts S."/>
            <person name="Zhao P.X."/>
            <person name="Zhou P."/>
            <person name="Barbe V."/>
            <person name="Bardou P."/>
            <person name="Bechner M."/>
            <person name="Bellec A."/>
            <person name="Berger A."/>
            <person name="Berges H."/>
            <person name="Bidwell S."/>
            <person name="Bisseling T."/>
            <person name="Choisne N."/>
            <person name="Couloux A."/>
            <person name="Denny R."/>
            <person name="Deshpande S."/>
            <person name="Dai X."/>
            <person name="Doyle J.J."/>
            <person name="Dudez A.M."/>
            <person name="Farmer A.D."/>
            <person name="Fouteau S."/>
            <person name="Franken C."/>
            <person name="Gibelin C."/>
            <person name="Gish J."/>
            <person name="Goldstein S."/>
            <person name="Gonzalez A.J."/>
            <person name="Green P.J."/>
            <person name="Hallab A."/>
            <person name="Hartog M."/>
            <person name="Hua A."/>
            <person name="Humphray S.J."/>
            <person name="Jeong D.H."/>
            <person name="Jing Y."/>
            <person name="Jocker A."/>
            <person name="Kenton S.M."/>
            <person name="Kim D.J."/>
            <person name="Klee K."/>
            <person name="Lai H."/>
            <person name="Lang C."/>
            <person name="Lin S."/>
            <person name="Macmil S.L."/>
            <person name="Magdelenat G."/>
            <person name="Matthews L."/>
            <person name="McCorrison J."/>
            <person name="Monaghan E.L."/>
            <person name="Mun J.H."/>
            <person name="Najar F.Z."/>
            <person name="Nicholson C."/>
            <person name="Noirot C."/>
            <person name="O'Bleness M."/>
            <person name="Paule C.R."/>
            <person name="Poulain J."/>
            <person name="Prion F."/>
            <person name="Qin B."/>
            <person name="Qu C."/>
            <person name="Retzel E.F."/>
            <person name="Riddle C."/>
            <person name="Sallet E."/>
            <person name="Samain S."/>
            <person name="Samson N."/>
            <person name="Sanders I."/>
            <person name="Saurat O."/>
            <person name="Scarpelli C."/>
            <person name="Schiex T."/>
            <person name="Segurens B."/>
            <person name="Severin A.J."/>
            <person name="Sherrier D.J."/>
            <person name="Shi R."/>
            <person name="Sims S."/>
            <person name="Singer S.R."/>
            <person name="Sinharoy S."/>
            <person name="Sterck L."/>
            <person name="Viollet A."/>
            <person name="Wang B.B."/>
            <person name="Wang K."/>
            <person name="Wang M."/>
            <person name="Wang X."/>
            <person name="Warfsmann J."/>
            <person name="Weissenbach J."/>
            <person name="White D.D."/>
            <person name="White J.D."/>
            <person name="Wiley G.B."/>
            <person name="Wincker P."/>
            <person name="Xing Y."/>
            <person name="Yang L."/>
            <person name="Yao Z."/>
            <person name="Ying F."/>
            <person name="Zhai J."/>
            <person name="Zhou L."/>
            <person name="Zuber A."/>
            <person name="Denarie J."/>
            <person name="Dixon R.A."/>
            <person name="May G.D."/>
            <person name="Schwartz D.C."/>
            <person name="Rogers J."/>
            <person name="Quetier F."/>
            <person name="Town C.D."/>
            <person name="Roe B.A."/>
        </authorList>
    </citation>
    <scope>NUCLEOTIDE SEQUENCE [LARGE SCALE GENOMIC DNA]</scope>
    <source>
        <strain evidence="1">A17</strain>
        <strain evidence="2 3">cv. Jemalong A17</strain>
    </source>
</reference>
<proteinExistence type="predicted"/>
<keyword evidence="3" id="KW-1185">Reference proteome</keyword>
<dbReference type="PANTHER" id="PTHR33018:SF37">
    <property type="entry name" value="TRANSPOSASE TNP1_EN_SPM-LIKE DOMAIN-CONTAINING PROTEIN"/>
    <property type="match status" value="1"/>
</dbReference>
<evidence type="ECO:0000313" key="1">
    <source>
        <dbReference type="EMBL" id="KEH27567.1"/>
    </source>
</evidence>
<dbReference type="EnsemblPlants" id="KEH27567">
    <property type="protein sequence ID" value="KEH27567"/>
    <property type="gene ID" value="MTR_5g020725"/>
</dbReference>
<reference evidence="1 3" key="2">
    <citation type="journal article" date="2014" name="BMC Genomics">
        <title>An improved genome release (version Mt4.0) for the model legume Medicago truncatula.</title>
        <authorList>
            <person name="Tang H."/>
            <person name="Krishnakumar V."/>
            <person name="Bidwell S."/>
            <person name="Rosen B."/>
            <person name="Chan A."/>
            <person name="Zhou S."/>
            <person name="Gentzbittel L."/>
            <person name="Childs K.L."/>
            <person name="Yandell M."/>
            <person name="Gundlach H."/>
            <person name="Mayer K.F."/>
            <person name="Schwartz D.C."/>
            <person name="Town C.D."/>
        </authorList>
    </citation>
    <scope>GENOME REANNOTATION</scope>
    <source>
        <strain evidence="1">A17</strain>
        <strain evidence="2 3">cv. Jemalong A17</strain>
    </source>
</reference>